<proteinExistence type="predicted"/>
<reference evidence="3" key="1">
    <citation type="journal article" date="2019" name="Int. J. Syst. Evol. Microbiol.">
        <title>The Global Catalogue of Microorganisms (GCM) 10K type strain sequencing project: providing services to taxonomists for standard genome sequencing and annotation.</title>
        <authorList>
            <consortium name="The Broad Institute Genomics Platform"/>
            <consortium name="The Broad Institute Genome Sequencing Center for Infectious Disease"/>
            <person name="Wu L."/>
            <person name="Ma J."/>
        </authorList>
    </citation>
    <scope>NUCLEOTIDE SEQUENCE [LARGE SCALE GENOMIC DNA]</scope>
    <source>
        <strain evidence="3">NBRC 111756</strain>
    </source>
</reference>
<dbReference type="Proteomes" id="UP001596422">
    <property type="component" value="Unassembled WGS sequence"/>
</dbReference>
<evidence type="ECO:0000313" key="3">
    <source>
        <dbReference type="Proteomes" id="UP001596422"/>
    </source>
</evidence>
<evidence type="ECO:0000259" key="1">
    <source>
        <dbReference type="Pfam" id="PF20075"/>
    </source>
</evidence>
<evidence type="ECO:0000313" key="2">
    <source>
        <dbReference type="EMBL" id="MFC6671115.1"/>
    </source>
</evidence>
<comment type="caution">
    <text evidence="2">The sequence shown here is derived from an EMBL/GenBank/DDBJ whole genome shotgun (WGS) entry which is preliminary data.</text>
</comment>
<keyword evidence="3" id="KW-1185">Reference proteome</keyword>
<name>A0ABW2A0X7_9GAMM</name>
<organism evidence="2 3">
    <name type="scientific">Marinobacterium aestuariivivens</name>
    <dbReference type="NCBI Taxonomy" id="1698799"/>
    <lineage>
        <taxon>Bacteria</taxon>
        <taxon>Pseudomonadati</taxon>
        <taxon>Pseudomonadota</taxon>
        <taxon>Gammaproteobacteria</taxon>
        <taxon>Oceanospirillales</taxon>
        <taxon>Oceanospirillaceae</taxon>
        <taxon>Marinobacterium</taxon>
    </lineage>
</organism>
<accession>A0ABW2A0X7</accession>
<dbReference type="Pfam" id="PF20075">
    <property type="entry name" value="DUF6471"/>
    <property type="match status" value="1"/>
</dbReference>
<dbReference type="EMBL" id="JBHSWE010000001">
    <property type="protein sequence ID" value="MFC6671115.1"/>
    <property type="molecule type" value="Genomic_DNA"/>
</dbReference>
<sequence>MREASTRRVQFVSSPEWAASVRFLIRSEMQKKGVDYSQLSEQLNAIGTQQTPDNLRQKVNKGILGAQLLLQILYVLKVRHVGWELIEELLEAGKAGAERRGVLTQKGPS</sequence>
<dbReference type="RefSeq" id="WP_379909626.1">
    <property type="nucleotide sequence ID" value="NZ_JBHSWE010000001.1"/>
</dbReference>
<dbReference type="InterPro" id="IPR045526">
    <property type="entry name" value="DUF6471"/>
</dbReference>
<feature type="domain" description="DUF6471" evidence="1">
    <location>
        <begin position="17"/>
        <end position="80"/>
    </location>
</feature>
<protein>
    <submittedName>
        <fullName evidence="2">DUF6471 domain-containing protein</fullName>
    </submittedName>
</protein>
<gene>
    <name evidence="2" type="ORF">ACFQDL_14355</name>
</gene>